<dbReference type="InterPro" id="IPR035413">
    <property type="entry name" value="Terminase_L_C"/>
</dbReference>
<dbReference type="PANTHER" id="PTHR39184:SF1">
    <property type="entry name" value="PBSX PHAGE TERMINASE LARGE SUBUNIT"/>
    <property type="match status" value="1"/>
</dbReference>
<dbReference type="NCBIfam" id="TIGR01547">
    <property type="entry name" value="phage_term_2"/>
    <property type="match status" value="1"/>
</dbReference>
<evidence type="ECO:0008006" key="5">
    <source>
        <dbReference type="Google" id="ProtNLM"/>
    </source>
</evidence>
<keyword evidence="4" id="KW-1185">Reference proteome</keyword>
<feature type="domain" description="Phage terminase large subunit C-terminal" evidence="2">
    <location>
        <begin position="287"/>
        <end position="426"/>
    </location>
</feature>
<dbReference type="InterPro" id="IPR035412">
    <property type="entry name" value="Terminase_L_N"/>
</dbReference>
<gene>
    <name evidence="3" type="ORF">CHRY9293_01633</name>
</gene>
<accession>A0A6N4X8Y5</accession>
<sequence length="436" mass="50770">MRTIHKTQVSSQNNPNPFEMLISHPFSHLYKPVFETHARYIPLWGGRGRGGSYTATALFLFWLNNLPYFRGYLMREILGDVRDSLFQDMKDRIEEAGIPENFYRINEHEMAIKHPYNGNYIHAKGFKKASSKQRAKLKSLAGATHIIIEEADEISEEDFNQLDESLRTIKGDIKIILLFNPPPKDHWILRRWFDLVDSDVEGYYQAVPKNSPEVLSIFSTYYDNLANITQSTINLYENYKENNAHRYYTTIAGLISEGVKGRVFGNWQRIPQQDYVNLPYLEILGLDFGFNDPIALVGRKLYKSELFAHEYLYEVGLTNKDLVERLVSLGISKRTLIIADSANPKDIEDLRKNYGYNVQSAYKGKDSILNGIKKIKEYTTYITSTSDNFWYEYQHYCYTLDQYGKPTDSPVDKNNHCIDPLRYSIHEKPRKSYSVY</sequence>
<protein>
    <recommendedName>
        <fullName evidence="5">Phage terminase large subunit</fullName>
    </recommendedName>
</protein>
<dbReference type="Proteomes" id="UP000445144">
    <property type="component" value="Unassembled WGS sequence"/>
</dbReference>
<evidence type="ECO:0000313" key="4">
    <source>
        <dbReference type="Proteomes" id="UP000445144"/>
    </source>
</evidence>
<feature type="domain" description="Phage terminase large subunit N-terminal" evidence="1">
    <location>
        <begin position="42"/>
        <end position="253"/>
    </location>
</feature>
<proteinExistence type="predicted"/>
<organism evidence="3 4">
    <name type="scientific">Chryseobacterium potabilaquae</name>
    <dbReference type="NCBI Taxonomy" id="2675057"/>
    <lineage>
        <taxon>Bacteria</taxon>
        <taxon>Pseudomonadati</taxon>
        <taxon>Bacteroidota</taxon>
        <taxon>Flavobacteriia</taxon>
        <taxon>Flavobacteriales</taxon>
        <taxon>Weeksellaceae</taxon>
        <taxon>Chryseobacterium group</taxon>
        <taxon>Chryseobacterium</taxon>
    </lineage>
</organism>
<name>A0A6N4X8Y5_9FLAO</name>
<dbReference type="AlphaFoldDB" id="A0A6N4X8Y5"/>
<dbReference type="EMBL" id="CACVBR010000011">
    <property type="protein sequence ID" value="CAA7195435.1"/>
    <property type="molecule type" value="Genomic_DNA"/>
</dbReference>
<dbReference type="Gene3D" id="3.30.420.280">
    <property type="match status" value="1"/>
</dbReference>
<dbReference type="Gene3D" id="3.40.50.300">
    <property type="entry name" value="P-loop containing nucleotide triphosphate hydrolases"/>
    <property type="match status" value="1"/>
</dbReference>
<dbReference type="InterPro" id="IPR027417">
    <property type="entry name" value="P-loop_NTPase"/>
</dbReference>
<dbReference type="InterPro" id="IPR052380">
    <property type="entry name" value="Viral_DNA_packaging_terminase"/>
</dbReference>
<dbReference type="Pfam" id="PF17288">
    <property type="entry name" value="Terminase_3C"/>
    <property type="match status" value="1"/>
</dbReference>
<dbReference type="PANTHER" id="PTHR39184">
    <property type="match status" value="1"/>
</dbReference>
<evidence type="ECO:0000259" key="1">
    <source>
        <dbReference type="Pfam" id="PF04466"/>
    </source>
</evidence>
<evidence type="ECO:0000259" key="2">
    <source>
        <dbReference type="Pfam" id="PF17288"/>
    </source>
</evidence>
<reference evidence="3 4" key="1">
    <citation type="submission" date="2020-01" db="EMBL/GenBank/DDBJ databases">
        <authorList>
            <person name="Rodrigo-Torres L."/>
            <person name="Arahal R. D."/>
            <person name="Lucena T."/>
        </authorList>
    </citation>
    <scope>NUCLEOTIDE SEQUENCE [LARGE SCALE GENOMIC DNA]</scope>
    <source>
        <strain evidence="3 4">CECT 9293</strain>
    </source>
</reference>
<dbReference type="InterPro" id="IPR006437">
    <property type="entry name" value="Phage_terminase_lsu"/>
</dbReference>
<dbReference type="Pfam" id="PF04466">
    <property type="entry name" value="Terminase_3"/>
    <property type="match status" value="1"/>
</dbReference>
<evidence type="ECO:0000313" key="3">
    <source>
        <dbReference type="EMBL" id="CAA7195435.1"/>
    </source>
</evidence>